<proteinExistence type="predicted"/>
<name>A0ABQ5EIE1_9ASTR</name>
<feature type="compositionally biased region" description="Acidic residues" evidence="1">
    <location>
        <begin position="158"/>
        <end position="167"/>
    </location>
</feature>
<evidence type="ECO:0000313" key="2">
    <source>
        <dbReference type="EMBL" id="GJT50597.1"/>
    </source>
</evidence>
<dbReference type="PANTHER" id="PTHR35486">
    <property type="entry name" value="EXPRESSED PROTEIN"/>
    <property type="match status" value="1"/>
</dbReference>
<feature type="compositionally biased region" description="Low complexity" evidence="1">
    <location>
        <begin position="41"/>
        <end position="57"/>
    </location>
</feature>
<evidence type="ECO:0000256" key="1">
    <source>
        <dbReference type="SAM" id="MobiDB-lite"/>
    </source>
</evidence>
<feature type="region of interest" description="Disordered" evidence="1">
    <location>
        <begin position="34"/>
        <end position="57"/>
    </location>
</feature>
<feature type="compositionally biased region" description="Low complexity" evidence="1">
    <location>
        <begin position="114"/>
        <end position="123"/>
    </location>
</feature>
<accession>A0ABQ5EIE1</accession>
<gene>
    <name evidence="2" type="ORF">Tco_0976754</name>
</gene>
<feature type="compositionally biased region" description="Polar residues" evidence="1">
    <location>
        <begin position="124"/>
        <end position="133"/>
    </location>
</feature>
<protein>
    <submittedName>
        <fullName evidence="2">Uncharacterized protein</fullName>
    </submittedName>
</protein>
<sequence length="251" mass="27761">MKCRKHTTDLSSLIGVCASCLRDRLLTIIQAQEQANKNNTSSSTPSDQSQPPQIQRPLNKPRLQHTLSNQQQQSHIITTTNSGCIGATSSSSSSRKNLIRFASFSNLFRSSHINNNRNNKNKNYPSVTSSPSIQRRRYVRNRGVSPVRSSDCEKDGEFSDESSEYESAESTSCKQTPQKTPLRRVNGGTGGWIFCLSPLVRARSPNRLWSMKGKGADGGGVVVPHLSYAKSFVANRSRKLADFGRSTDPNR</sequence>
<reference evidence="2" key="1">
    <citation type="journal article" date="2022" name="Int. J. Mol. Sci.">
        <title>Draft Genome of Tanacetum Coccineum: Genomic Comparison of Closely Related Tanacetum-Family Plants.</title>
        <authorList>
            <person name="Yamashiro T."/>
            <person name="Shiraishi A."/>
            <person name="Nakayama K."/>
            <person name="Satake H."/>
        </authorList>
    </citation>
    <scope>NUCLEOTIDE SEQUENCE</scope>
</reference>
<feature type="region of interest" description="Disordered" evidence="1">
    <location>
        <begin position="111"/>
        <end position="184"/>
    </location>
</feature>
<dbReference type="PANTHER" id="PTHR35486:SF6">
    <property type="entry name" value="DUF4005 DOMAIN-CONTAINING PROTEIN"/>
    <property type="match status" value="1"/>
</dbReference>
<organism evidence="2 3">
    <name type="scientific">Tanacetum coccineum</name>
    <dbReference type="NCBI Taxonomy" id="301880"/>
    <lineage>
        <taxon>Eukaryota</taxon>
        <taxon>Viridiplantae</taxon>
        <taxon>Streptophyta</taxon>
        <taxon>Embryophyta</taxon>
        <taxon>Tracheophyta</taxon>
        <taxon>Spermatophyta</taxon>
        <taxon>Magnoliopsida</taxon>
        <taxon>eudicotyledons</taxon>
        <taxon>Gunneridae</taxon>
        <taxon>Pentapetalae</taxon>
        <taxon>asterids</taxon>
        <taxon>campanulids</taxon>
        <taxon>Asterales</taxon>
        <taxon>Asteraceae</taxon>
        <taxon>Asteroideae</taxon>
        <taxon>Anthemideae</taxon>
        <taxon>Anthemidinae</taxon>
        <taxon>Tanacetum</taxon>
    </lineage>
</organism>
<dbReference type="EMBL" id="BQNB010016334">
    <property type="protein sequence ID" value="GJT50597.1"/>
    <property type="molecule type" value="Genomic_DNA"/>
</dbReference>
<evidence type="ECO:0000313" key="3">
    <source>
        <dbReference type="Proteomes" id="UP001151760"/>
    </source>
</evidence>
<comment type="caution">
    <text evidence="2">The sequence shown here is derived from an EMBL/GenBank/DDBJ whole genome shotgun (WGS) entry which is preliminary data.</text>
</comment>
<keyword evidence="3" id="KW-1185">Reference proteome</keyword>
<reference evidence="2" key="2">
    <citation type="submission" date="2022-01" db="EMBL/GenBank/DDBJ databases">
        <authorList>
            <person name="Yamashiro T."/>
            <person name="Shiraishi A."/>
            <person name="Satake H."/>
            <person name="Nakayama K."/>
        </authorList>
    </citation>
    <scope>NUCLEOTIDE SEQUENCE</scope>
</reference>
<dbReference type="Proteomes" id="UP001151760">
    <property type="component" value="Unassembled WGS sequence"/>
</dbReference>